<dbReference type="Proteomes" id="UP001497482">
    <property type="component" value="Chromosome 18"/>
</dbReference>
<accession>A0AAV2KEK8</accession>
<keyword evidence="2" id="KW-1185">Reference proteome</keyword>
<proteinExistence type="predicted"/>
<gene>
    <name evidence="1" type="ORF">KC01_LOCUS18133</name>
</gene>
<evidence type="ECO:0000313" key="2">
    <source>
        <dbReference type="Proteomes" id="UP001497482"/>
    </source>
</evidence>
<dbReference type="AlphaFoldDB" id="A0AAV2KEK8"/>
<dbReference type="EMBL" id="OZ035840">
    <property type="protein sequence ID" value="CAL1588317.1"/>
    <property type="molecule type" value="Genomic_DNA"/>
</dbReference>
<reference evidence="1 2" key="1">
    <citation type="submission" date="2024-04" db="EMBL/GenBank/DDBJ databases">
        <authorList>
            <person name="Waldvogel A.-M."/>
            <person name="Schoenle A."/>
        </authorList>
    </citation>
    <scope>NUCLEOTIDE SEQUENCE [LARGE SCALE GENOMIC DNA]</scope>
</reference>
<protein>
    <submittedName>
        <fullName evidence="1">Uncharacterized protein</fullName>
    </submittedName>
</protein>
<evidence type="ECO:0000313" key="1">
    <source>
        <dbReference type="EMBL" id="CAL1588317.1"/>
    </source>
</evidence>
<organism evidence="1 2">
    <name type="scientific">Knipowitschia caucasica</name>
    <name type="common">Caucasian dwarf goby</name>
    <name type="synonym">Pomatoschistus caucasicus</name>
    <dbReference type="NCBI Taxonomy" id="637954"/>
    <lineage>
        <taxon>Eukaryota</taxon>
        <taxon>Metazoa</taxon>
        <taxon>Chordata</taxon>
        <taxon>Craniata</taxon>
        <taxon>Vertebrata</taxon>
        <taxon>Euteleostomi</taxon>
        <taxon>Actinopterygii</taxon>
        <taxon>Neopterygii</taxon>
        <taxon>Teleostei</taxon>
        <taxon>Neoteleostei</taxon>
        <taxon>Acanthomorphata</taxon>
        <taxon>Gobiaria</taxon>
        <taxon>Gobiiformes</taxon>
        <taxon>Gobioidei</taxon>
        <taxon>Gobiidae</taxon>
        <taxon>Gobiinae</taxon>
        <taxon>Knipowitschia</taxon>
    </lineage>
</organism>
<name>A0AAV2KEK8_KNICA</name>
<sequence length="116" mass="12752">MCDVWLSVHTDPLTDRAGARDSENQTGCQLLSSAVFTTSKPYAPLPHAGIRAQKRERLPALATAVGVKGRKKRHQEKVKHDKKLHLDRGLLTPQTLFDLRAPVRPASPAALALNEL</sequence>